<dbReference type="OrthoDB" id="10655655at2759"/>
<evidence type="ECO:0000256" key="1">
    <source>
        <dbReference type="SAM" id="Phobius"/>
    </source>
</evidence>
<organism evidence="2 3">
    <name type="scientific">Meloidogyne graminicola</name>
    <dbReference type="NCBI Taxonomy" id="189291"/>
    <lineage>
        <taxon>Eukaryota</taxon>
        <taxon>Metazoa</taxon>
        <taxon>Ecdysozoa</taxon>
        <taxon>Nematoda</taxon>
        <taxon>Chromadorea</taxon>
        <taxon>Rhabditida</taxon>
        <taxon>Tylenchina</taxon>
        <taxon>Tylenchomorpha</taxon>
        <taxon>Tylenchoidea</taxon>
        <taxon>Meloidogynidae</taxon>
        <taxon>Meloidogyninae</taxon>
        <taxon>Meloidogyne</taxon>
    </lineage>
</organism>
<evidence type="ECO:0000313" key="3">
    <source>
        <dbReference type="Proteomes" id="UP000605970"/>
    </source>
</evidence>
<dbReference type="AlphaFoldDB" id="A0A8S9ZXH4"/>
<reference evidence="2" key="1">
    <citation type="journal article" date="2020" name="Ecol. Evol.">
        <title>Genome structure and content of the rice root-knot nematode (Meloidogyne graminicola).</title>
        <authorList>
            <person name="Phan N.T."/>
            <person name="Danchin E.G.J."/>
            <person name="Klopp C."/>
            <person name="Perfus-Barbeoch L."/>
            <person name="Kozlowski D.K."/>
            <person name="Koutsovoulos G.D."/>
            <person name="Lopez-Roques C."/>
            <person name="Bouchez O."/>
            <person name="Zahm M."/>
            <person name="Besnard G."/>
            <person name="Bellafiore S."/>
        </authorList>
    </citation>
    <scope>NUCLEOTIDE SEQUENCE</scope>
    <source>
        <strain evidence="2">VN-18</strain>
    </source>
</reference>
<protein>
    <submittedName>
        <fullName evidence="2">Uncharacterized protein</fullName>
    </submittedName>
</protein>
<dbReference type="EMBL" id="JABEBT010000013">
    <property type="protein sequence ID" value="KAF7638351.1"/>
    <property type="molecule type" value="Genomic_DNA"/>
</dbReference>
<keyword evidence="1" id="KW-0812">Transmembrane</keyword>
<name>A0A8S9ZXH4_9BILA</name>
<dbReference type="Proteomes" id="UP000605970">
    <property type="component" value="Unassembled WGS sequence"/>
</dbReference>
<proteinExistence type="predicted"/>
<accession>A0A8S9ZXH4</accession>
<feature type="transmembrane region" description="Helical" evidence="1">
    <location>
        <begin position="6"/>
        <end position="27"/>
    </location>
</feature>
<keyword evidence="1" id="KW-1133">Transmembrane helix</keyword>
<comment type="caution">
    <text evidence="2">The sequence shown here is derived from an EMBL/GenBank/DDBJ whole genome shotgun (WGS) entry which is preliminary data.</text>
</comment>
<evidence type="ECO:0000313" key="2">
    <source>
        <dbReference type="EMBL" id="KAF7638351.1"/>
    </source>
</evidence>
<sequence length="169" mass="20092">MVLYYFKLIYLTTLLTLYISYFNVLTIKPLRSFVRLRAKSMPEIKIQNNNEEEQIFDNCLDKTKELENIEQIEECIFLLITFTSWEIPKELIPNLNNDLIEIQPKNYLKNKNELHLGGLLAKELWSGLLTKELWTNENFKEFITDKLKKGKEILSEIKTKIKKAFNENL</sequence>
<keyword evidence="3" id="KW-1185">Reference proteome</keyword>
<feature type="non-terminal residue" evidence="2">
    <location>
        <position position="1"/>
    </location>
</feature>
<keyword evidence="1" id="KW-0472">Membrane</keyword>
<gene>
    <name evidence="2" type="ORF">Mgra_00002329</name>
</gene>